<organism evidence="2">
    <name type="scientific">Caldithrix abyssi</name>
    <dbReference type="NCBI Taxonomy" id="187145"/>
    <lineage>
        <taxon>Bacteria</taxon>
        <taxon>Pseudomonadati</taxon>
        <taxon>Calditrichota</taxon>
        <taxon>Calditrichia</taxon>
        <taxon>Calditrichales</taxon>
        <taxon>Calditrichaceae</taxon>
        <taxon>Caldithrix</taxon>
    </lineage>
</organism>
<dbReference type="InterPro" id="IPR018490">
    <property type="entry name" value="cNMP-bd_dom_sf"/>
</dbReference>
<gene>
    <name evidence="2" type="ORF">ENJ89_05410</name>
</gene>
<dbReference type="Proteomes" id="UP000886124">
    <property type="component" value="Unassembled WGS sequence"/>
</dbReference>
<name>A0A7V5PPB4_CALAY</name>
<dbReference type="InterPro" id="IPR014710">
    <property type="entry name" value="RmlC-like_jellyroll"/>
</dbReference>
<feature type="domain" description="Cyclic nucleotide-binding" evidence="1">
    <location>
        <begin position="54"/>
        <end position="185"/>
    </location>
</feature>
<dbReference type="EMBL" id="DROD01000373">
    <property type="protein sequence ID" value="HHJ52611.1"/>
    <property type="molecule type" value="Genomic_DNA"/>
</dbReference>
<dbReference type="InterPro" id="IPR045319">
    <property type="entry name" value="KAT/AKT"/>
</dbReference>
<evidence type="ECO:0000313" key="2">
    <source>
        <dbReference type="EMBL" id="HHJ52611.1"/>
    </source>
</evidence>
<evidence type="ECO:0000259" key="1">
    <source>
        <dbReference type="PROSITE" id="PS50042"/>
    </source>
</evidence>
<dbReference type="PROSITE" id="PS50042">
    <property type="entry name" value="CNMP_BINDING_3"/>
    <property type="match status" value="1"/>
</dbReference>
<dbReference type="CDD" id="cd00038">
    <property type="entry name" value="CAP_ED"/>
    <property type="match status" value="1"/>
</dbReference>
<dbReference type="SUPFAM" id="SSF51206">
    <property type="entry name" value="cAMP-binding domain-like"/>
    <property type="match status" value="1"/>
</dbReference>
<dbReference type="Gene3D" id="2.60.120.10">
    <property type="entry name" value="Jelly Rolls"/>
    <property type="match status" value="1"/>
</dbReference>
<dbReference type="Pfam" id="PF00027">
    <property type="entry name" value="cNMP_binding"/>
    <property type="match status" value="1"/>
</dbReference>
<accession>A0A7V5PPB4</accession>
<protein>
    <submittedName>
        <fullName evidence="2">Cyclic nucleotide-binding domain-containing protein</fullName>
    </submittedName>
</protein>
<dbReference type="PANTHER" id="PTHR45743">
    <property type="entry name" value="POTASSIUM CHANNEL AKT1"/>
    <property type="match status" value="1"/>
</dbReference>
<dbReference type="PANTHER" id="PTHR45743:SF2">
    <property type="entry name" value="POTASSIUM CHANNEL AKT1"/>
    <property type="match status" value="1"/>
</dbReference>
<dbReference type="AlphaFoldDB" id="A0A7V5PPB4"/>
<comment type="caution">
    <text evidence="2">The sequence shown here is derived from an EMBL/GenBank/DDBJ whole genome shotgun (WGS) entry which is preliminary data.</text>
</comment>
<dbReference type="GO" id="GO:0005249">
    <property type="term" value="F:voltage-gated potassium channel activity"/>
    <property type="evidence" value="ECO:0007669"/>
    <property type="project" value="InterPro"/>
</dbReference>
<dbReference type="SMART" id="SM00100">
    <property type="entry name" value="cNMP"/>
    <property type="match status" value="1"/>
</dbReference>
<reference evidence="2" key="1">
    <citation type="journal article" date="2020" name="mSystems">
        <title>Genome- and Community-Level Interaction Insights into Carbon Utilization and Element Cycling Functions of Hydrothermarchaeota in Hydrothermal Sediment.</title>
        <authorList>
            <person name="Zhou Z."/>
            <person name="Liu Y."/>
            <person name="Xu W."/>
            <person name="Pan J."/>
            <person name="Luo Z.H."/>
            <person name="Li M."/>
        </authorList>
    </citation>
    <scope>NUCLEOTIDE SEQUENCE [LARGE SCALE GENOMIC DNA]</scope>
    <source>
        <strain evidence="2">HyVt-527</strain>
    </source>
</reference>
<dbReference type="InterPro" id="IPR000595">
    <property type="entry name" value="cNMP-bd_dom"/>
</dbReference>
<proteinExistence type="predicted"/>
<sequence>MPPANRLKWCLTRRKIRSCRKRIFIYPSRESKMASSKKGKHTDIPVKELEQTYMFKDLSPEQIQKLTGLMTVQQFDAQEYILKEGAVGSEIYILLEGKVEISKALVLPQAGESLPQQEKALITLGADNHPFFGEMSMFEIDAPREASIRAMVPCRMIQMDKTELKNFLEKEKSIGVIVYRNMASELVRRLRKANRDILKLTTALSLALES</sequence>